<feature type="domain" description="FAD/NAD(P)-binding" evidence="5">
    <location>
        <begin position="4"/>
        <end position="286"/>
    </location>
</feature>
<keyword evidence="3" id="KW-0274">FAD</keyword>
<dbReference type="PANTHER" id="PTHR42913:SF9">
    <property type="entry name" value="SLR1591 PROTEIN"/>
    <property type="match status" value="1"/>
</dbReference>
<evidence type="ECO:0000313" key="7">
    <source>
        <dbReference type="Proteomes" id="UP000427906"/>
    </source>
</evidence>
<keyword evidence="4" id="KW-0560">Oxidoreductase</keyword>
<dbReference type="InterPro" id="IPR051169">
    <property type="entry name" value="NADH-Q_oxidoreductase"/>
</dbReference>
<dbReference type="PANTHER" id="PTHR42913">
    <property type="entry name" value="APOPTOSIS-INDUCING FACTOR 1"/>
    <property type="match status" value="1"/>
</dbReference>
<dbReference type="AlphaFoldDB" id="A0A5K7YKX3"/>
<dbReference type="InterPro" id="IPR036188">
    <property type="entry name" value="FAD/NAD-bd_sf"/>
</dbReference>
<dbReference type="KEGG" id="dalk:DSCA_29850"/>
<dbReference type="GO" id="GO:0003955">
    <property type="term" value="F:NAD(P)H dehydrogenase (quinone) activity"/>
    <property type="evidence" value="ECO:0007669"/>
    <property type="project" value="TreeGrafter"/>
</dbReference>
<evidence type="ECO:0000313" key="6">
    <source>
        <dbReference type="EMBL" id="BBO69055.1"/>
    </source>
</evidence>
<dbReference type="RefSeq" id="WP_155317137.1">
    <property type="nucleotide sequence ID" value="NZ_AP021874.1"/>
</dbReference>
<dbReference type="PRINTS" id="PR00368">
    <property type="entry name" value="FADPNR"/>
</dbReference>
<organism evidence="6 7">
    <name type="scientific">Desulfosarcina alkanivorans</name>
    <dbReference type="NCBI Taxonomy" id="571177"/>
    <lineage>
        <taxon>Bacteria</taxon>
        <taxon>Pseudomonadati</taxon>
        <taxon>Thermodesulfobacteriota</taxon>
        <taxon>Desulfobacteria</taxon>
        <taxon>Desulfobacterales</taxon>
        <taxon>Desulfosarcinaceae</taxon>
        <taxon>Desulfosarcina</taxon>
    </lineage>
</organism>
<dbReference type="Gene3D" id="3.50.50.100">
    <property type="match status" value="1"/>
</dbReference>
<keyword evidence="7" id="KW-1185">Reference proteome</keyword>
<evidence type="ECO:0000256" key="4">
    <source>
        <dbReference type="ARBA" id="ARBA00023002"/>
    </source>
</evidence>
<name>A0A5K7YKX3_9BACT</name>
<comment type="cofactor">
    <cofactor evidence="1">
        <name>FAD</name>
        <dbReference type="ChEBI" id="CHEBI:57692"/>
    </cofactor>
</comment>
<reference evidence="6 7" key="1">
    <citation type="submission" date="2019-11" db="EMBL/GenBank/DDBJ databases">
        <title>Comparative genomics of hydrocarbon-degrading Desulfosarcina strains.</title>
        <authorList>
            <person name="Watanabe M."/>
            <person name="Kojima H."/>
            <person name="Fukui M."/>
        </authorList>
    </citation>
    <scope>NUCLEOTIDE SEQUENCE [LARGE SCALE GENOMIC DNA]</scope>
    <source>
        <strain evidence="6 7">PL12</strain>
    </source>
</reference>
<dbReference type="GO" id="GO:0019646">
    <property type="term" value="P:aerobic electron transport chain"/>
    <property type="evidence" value="ECO:0007669"/>
    <property type="project" value="TreeGrafter"/>
</dbReference>
<gene>
    <name evidence="6" type="ORF">DSCA_29850</name>
</gene>
<dbReference type="SUPFAM" id="SSF51905">
    <property type="entry name" value="FAD/NAD(P)-binding domain"/>
    <property type="match status" value="2"/>
</dbReference>
<evidence type="ECO:0000259" key="5">
    <source>
        <dbReference type="Pfam" id="PF07992"/>
    </source>
</evidence>
<dbReference type="Proteomes" id="UP000427906">
    <property type="component" value="Chromosome"/>
</dbReference>
<dbReference type="InterPro" id="IPR023753">
    <property type="entry name" value="FAD/NAD-binding_dom"/>
</dbReference>
<evidence type="ECO:0000256" key="2">
    <source>
        <dbReference type="ARBA" id="ARBA00022630"/>
    </source>
</evidence>
<evidence type="ECO:0000256" key="1">
    <source>
        <dbReference type="ARBA" id="ARBA00001974"/>
    </source>
</evidence>
<dbReference type="OrthoDB" id="9767928at2"/>
<keyword evidence="2" id="KW-0285">Flavoprotein</keyword>
<dbReference type="EMBL" id="AP021874">
    <property type="protein sequence ID" value="BBO69055.1"/>
    <property type="molecule type" value="Genomic_DNA"/>
</dbReference>
<evidence type="ECO:0000256" key="3">
    <source>
        <dbReference type="ARBA" id="ARBA00022827"/>
    </source>
</evidence>
<proteinExistence type="predicted"/>
<protein>
    <submittedName>
        <fullName evidence="6">Pyridine nucleotide-disulfide oxidoreductase</fullName>
    </submittedName>
</protein>
<dbReference type="Pfam" id="PF07992">
    <property type="entry name" value="Pyr_redox_2"/>
    <property type="match status" value="1"/>
</dbReference>
<sequence>MKKRLVLIGGGHAHMVTLASLGKLVEKGHGVTVIGPSAYHYYSGMGPGMLSGTYRPDEIRFATRHVVEKQGGTFLPGKAVRIDGERKTVILENGDAVPYDVLSCNAGSHVPEPAIDGDPGDIFTVKPIERLMEAKSRLVDHFGRHAPDVVVVGGGPSSAEVAGNVWQLATATGGHMPRITVCAGSAFMGRFPESVRRRIVGTLSRRGISIREGVYVNSVSGGTVTLDNGDALPADFIFLALGVTPSPIFGDSGIDTGPDGGLRVNRFLQSTQYPDIFGGGDCIFFQDQPLDKVGVYAVRQNPVLLNNITARLEGGDLMPFDPGGDYLLIFNLGGRVGVLKKRWMEFGGRPAFFIKDYIDRKFMKEFQAIE</sequence>
<accession>A0A5K7YKX3</accession>